<dbReference type="GO" id="GO:0005886">
    <property type="term" value="C:plasma membrane"/>
    <property type="evidence" value="ECO:0007669"/>
    <property type="project" value="TreeGrafter"/>
</dbReference>
<dbReference type="AlphaFoldDB" id="A0A830CK04"/>
<name>A0A830CK04_9LAMI</name>
<dbReference type="Gene3D" id="3.30.200.20">
    <property type="entry name" value="Phosphorylase Kinase, domain 1"/>
    <property type="match status" value="1"/>
</dbReference>
<gene>
    <name evidence="4" type="ORF">PHJA_002242700</name>
</gene>
<keyword evidence="4" id="KW-0808">Transferase</keyword>
<dbReference type="OrthoDB" id="1742050at2759"/>
<reference evidence="4" key="1">
    <citation type="submission" date="2020-07" db="EMBL/GenBank/DDBJ databases">
        <title>Ethylene signaling mediates host invasion by parasitic plants.</title>
        <authorList>
            <person name="Yoshida S."/>
        </authorList>
    </citation>
    <scope>NUCLEOTIDE SEQUENCE</scope>
    <source>
        <strain evidence="4">Okayama</strain>
    </source>
</reference>
<keyword evidence="1" id="KW-0547">Nucleotide-binding</keyword>
<comment type="caution">
    <text evidence="4">The sequence shown here is derived from an EMBL/GenBank/DDBJ whole genome shotgun (WGS) entry which is preliminary data.</text>
</comment>
<protein>
    <submittedName>
        <fullName evidence="4">Probable LRR receptor-like serine/threonine-protein kinase at2g16250</fullName>
    </submittedName>
</protein>
<keyword evidence="5" id="KW-1185">Reference proteome</keyword>
<dbReference type="InterPro" id="IPR011009">
    <property type="entry name" value="Kinase-like_dom_sf"/>
</dbReference>
<dbReference type="InterPro" id="IPR001245">
    <property type="entry name" value="Ser-Thr/Tyr_kinase_cat_dom"/>
</dbReference>
<dbReference type="GO" id="GO:0005524">
    <property type="term" value="F:ATP binding"/>
    <property type="evidence" value="ECO:0007669"/>
    <property type="project" value="UniProtKB-KW"/>
</dbReference>
<proteinExistence type="predicted"/>
<evidence type="ECO:0000256" key="2">
    <source>
        <dbReference type="ARBA" id="ARBA00022840"/>
    </source>
</evidence>
<dbReference type="Pfam" id="PF07714">
    <property type="entry name" value="PK_Tyr_Ser-Thr"/>
    <property type="match status" value="1"/>
</dbReference>
<feature type="domain" description="Protein kinase" evidence="3">
    <location>
        <begin position="71"/>
        <end position="333"/>
    </location>
</feature>
<keyword evidence="4" id="KW-0418">Kinase</keyword>
<evidence type="ECO:0000259" key="3">
    <source>
        <dbReference type="PROSITE" id="PS50011"/>
    </source>
</evidence>
<dbReference type="EMBL" id="BMAC01000649">
    <property type="protein sequence ID" value="GFQ00988.1"/>
    <property type="molecule type" value="Genomic_DNA"/>
</dbReference>
<evidence type="ECO:0000313" key="4">
    <source>
        <dbReference type="EMBL" id="GFQ00988.1"/>
    </source>
</evidence>
<dbReference type="GO" id="GO:0004672">
    <property type="term" value="F:protein kinase activity"/>
    <property type="evidence" value="ECO:0007669"/>
    <property type="project" value="InterPro"/>
</dbReference>
<dbReference type="PROSITE" id="PS50011">
    <property type="entry name" value="PROTEIN_KINASE_DOM"/>
    <property type="match status" value="1"/>
</dbReference>
<organism evidence="4 5">
    <name type="scientific">Phtheirospermum japonicum</name>
    <dbReference type="NCBI Taxonomy" id="374723"/>
    <lineage>
        <taxon>Eukaryota</taxon>
        <taxon>Viridiplantae</taxon>
        <taxon>Streptophyta</taxon>
        <taxon>Embryophyta</taxon>
        <taxon>Tracheophyta</taxon>
        <taxon>Spermatophyta</taxon>
        <taxon>Magnoliopsida</taxon>
        <taxon>eudicotyledons</taxon>
        <taxon>Gunneridae</taxon>
        <taxon>Pentapetalae</taxon>
        <taxon>asterids</taxon>
        <taxon>lamiids</taxon>
        <taxon>Lamiales</taxon>
        <taxon>Orobanchaceae</taxon>
        <taxon>Orobanchaceae incertae sedis</taxon>
        <taxon>Phtheirospermum</taxon>
    </lineage>
</organism>
<dbReference type="SUPFAM" id="SSF56112">
    <property type="entry name" value="Protein kinase-like (PK-like)"/>
    <property type="match status" value="1"/>
</dbReference>
<dbReference type="InterPro" id="IPR000719">
    <property type="entry name" value="Prot_kinase_dom"/>
</dbReference>
<accession>A0A830CK04</accession>
<dbReference type="PANTHER" id="PTHR27001:SF237">
    <property type="entry name" value="OS03G0773300 PROTEIN"/>
    <property type="match status" value="1"/>
</dbReference>
<keyword evidence="4" id="KW-0675">Receptor</keyword>
<evidence type="ECO:0000256" key="1">
    <source>
        <dbReference type="ARBA" id="ARBA00022741"/>
    </source>
</evidence>
<dbReference type="Gene3D" id="1.10.510.10">
    <property type="entry name" value="Transferase(Phosphotransferase) domain 1"/>
    <property type="match status" value="1"/>
</dbReference>
<dbReference type="PANTHER" id="PTHR27001">
    <property type="entry name" value="OS01G0253100 PROTEIN"/>
    <property type="match status" value="1"/>
</dbReference>
<keyword evidence="2" id="KW-0067">ATP-binding</keyword>
<dbReference type="Proteomes" id="UP000653305">
    <property type="component" value="Unassembled WGS sequence"/>
</dbReference>
<sequence length="370" mass="41420">MSAIYDSWERLVDAVLLREKLRYLGRIDSRASSESAGSFRLAEPPTESTLNTQKLGYKFTHRHLLKATGNFSDENLIKRGSSGDFFRGDYPNFTFLFTRDNKILGPDSNIIVIKRIDLDLVGNREAYLYELDFLTKVWNVKFFPLLGRCLEKENEKFLVYKLMPNGDLSSSLFKKNVKNTDGLTSLDWITRMKIAVGAAEGLAYLHQECNPSLVHGDVQASSILLDDNYEVRLGSLSQAGAQQSGHHNHDDWESDKYPLGTPEATCANDVHCFGKVLLELVTGKLVDPSLIVDEDLLEEVWSMAIVAKSCLDPDPKRRPLMTHILKALENPLELPRAAQTGYKAPDSSTASWTAAILLNILPQLEPESST</sequence>
<evidence type="ECO:0000313" key="5">
    <source>
        <dbReference type="Proteomes" id="UP000653305"/>
    </source>
</evidence>